<comment type="caution">
    <text evidence="1">The sequence shown here is derived from an EMBL/GenBank/DDBJ whole genome shotgun (WGS) entry which is preliminary data.</text>
</comment>
<protein>
    <submittedName>
        <fullName evidence="1">U-box domain-containing 3-like protein</fullName>
    </submittedName>
</protein>
<dbReference type="AlphaFoldDB" id="A0A0B0MLP6"/>
<dbReference type="PROSITE" id="PS50176">
    <property type="entry name" value="ARM_REPEAT"/>
    <property type="match status" value="2"/>
</dbReference>
<accession>A0A0B0MLP6</accession>
<dbReference type="SMART" id="SM00185">
    <property type="entry name" value="ARM"/>
    <property type="match status" value="5"/>
</dbReference>
<dbReference type="InterPro" id="IPR011989">
    <property type="entry name" value="ARM-like"/>
</dbReference>
<evidence type="ECO:0000313" key="2">
    <source>
        <dbReference type="Proteomes" id="UP000032142"/>
    </source>
</evidence>
<dbReference type="PANTHER" id="PTHR46700">
    <property type="entry name" value="ARM REPEAT SUPERFAMILY PROTEIN"/>
    <property type="match status" value="1"/>
</dbReference>
<dbReference type="Proteomes" id="UP000032142">
    <property type="component" value="Unassembled WGS sequence"/>
</dbReference>
<dbReference type="EMBL" id="JRRC01096756">
    <property type="protein sequence ID" value="KHF99825.1"/>
    <property type="molecule type" value="Genomic_DNA"/>
</dbReference>
<dbReference type="Pfam" id="PF00514">
    <property type="entry name" value="Arm"/>
    <property type="match status" value="1"/>
</dbReference>
<sequence length="339" mass="37080">MEDLVVENLFNGNRELQIQAATQLSKLGSKQRHKLAETGIISPLISMLQSQDFEAIEASLLALLGLAFGSERNKIRIVKSGIIPVLLELLQCQNEELIELSMAAMLILSSCKANKLIIASSGTIQLLVQILNLVNSDPNNVINTLFTNQAKIDAIATLQNLSTCHQIIPLISSSGIIYTLLQLIHTSEKSSDLTEKAMSLLGNIVSWSENSISDTTEIPGAIRIIVEAMEEGSPQCKEHAVGILLHICQSCRDKYRGLILMEGVMPGLLQLSVDGTWGAKNMARDLLFLLRDCSDYASTSKQSKHELMEQIMQAIDADGEKVNGTTLALVQEMINKLNI</sequence>
<keyword evidence="2" id="KW-1185">Reference proteome</keyword>
<dbReference type="Gene3D" id="1.25.10.10">
    <property type="entry name" value="Leucine-rich Repeat Variant"/>
    <property type="match status" value="3"/>
</dbReference>
<reference evidence="2" key="1">
    <citation type="submission" date="2014-09" db="EMBL/GenBank/DDBJ databases">
        <authorList>
            <person name="Mudge J."/>
            <person name="Ramaraj T."/>
            <person name="Lindquist I.E."/>
            <person name="Bharti A.K."/>
            <person name="Sundararajan A."/>
            <person name="Cameron C.T."/>
            <person name="Woodward J.E."/>
            <person name="May G.D."/>
            <person name="Brubaker C."/>
            <person name="Broadhvest J."/>
            <person name="Wilkins T.A."/>
        </authorList>
    </citation>
    <scope>NUCLEOTIDE SEQUENCE</scope>
    <source>
        <strain evidence="2">cv. AKA8401</strain>
    </source>
</reference>
<dbReference type="InterPro" id="IPR016024">
    <property type="entry name" value="ARM-type_fold"/>
</dbReference>
<dbReference type="PANTHER" id="PTHR46700:SF1">
    <property type="entry name" value="ARM REPEAT SUPERFAMILY PROTEIN"/>
    <property type="match status" value="1"/>
</dbReference>
<dbReference type="InterPro" id="IPR000225">
    <property type="entry name" value="Armadillo"/>
</dbReference>
<organism evidence="1 2">
    <name type="scientific">Gossypium arboreum</name>
    <name type="common">Tree cotton</name>
    <name type="synonym">Gossypium nanking</name>
    <dbReference type="NCBI Taxonomy" id="29729"/>
    <lineage>
        <taxon>Eukaryota</taxon>
        <taxon>Viridiplantae</taxon>
        <taxon>Streptophyta</taxon>
        <taxon>Embryophyta</taxon>
        <taxon>Tracheophyta</taxon>
        <taxon>Spermatophyta</taxon>
        <taxon>Magnoliopsida</taxon>
        <taxon>eudicotyledons</taxon>
        <taxon>Gunneridae</taxon>
        <taxon>Pentapetalae</taxon>
        <taxon>rosids</taxon>
        <taxon>malvids</taxon>
        <taxon>Malvales</taxon>
        <taxon>Malvaceae</taxon>
        <taxon>Malvoideae</taxon>
        <taxon>Gossypium</taxon>
    </lineage>
</organism>
<name>A0A0B0MLP6_GOSAR</name>
<dbReference type="SUPFAM" id="SSF48371">
    <property type="entry name" value="ARM repeat"/>
    <property type="match status" value="1"/>
</dbReference>
<gene>
    <name evidence="1" type="ORF">F383_16651</name>
</gene>
<proteinExistence type="predicted"/>
<dbReference type="FunFam" id="1.25.10.10:FF:000952">
    <property type="entry name" value="U-box domain-containing protein 4"/>
    <property type="match status" value="1"/>
</dbReference>
<dbReference type="OrthoDB" id="3245100at2759"/>
<dbReference type="KEGG" id="gab:108484798"/>
<dbReference type="OMA" id="AQCKEHA"/>
<evidence type="ECO:0000313" key="1">
    <source>
        <dbReference type="EMBL" id="KHF99825.1"/>
    </source>
</evidence>